<proteinExistence type="predicted"/>
<evidence type="ECO:0008006" key="3">
    <source>
        <dbReference type="Google" id="ProtNLM"/>
    </source>
</evidence>
<protein>
    <recommendedName>
        <fullName evidence="3">DUF4177 domain-containing protein</fullName>
    </recommendedName>
</protein>
<name>A0AA96V526_9EURY</name>
<accession>A0AA96V526</accession>
<organism evidence="1 2">
    <name type="scientific">Methanolapillus millepedarum</name>
    <dbReference type="NCBI Taxonomy" id="3028296"/>
    <lineage>
        <taxon>Archaea</taxon>
        <taxon>Methanobacteriati</taxon>
        <taxon>Methanobacteriota</taxon>
        <taxon>Stenosarchaea group</taxon>
        <taxon>Methanomicrobia</taxon>
        <taxon>Methanosarcinales</taxon>
        <taxon>Methanosarcinaceae</taxon>
        <taxon>Methanolapillus</taxon>
    </lineage>
</organism>
<gene>
    <name evidence="1" type="ORF">MsAc7_15330</name>
</gene>
<evidence type="ECO:0000313" key="2">
    <source>
        <dbReference type="Proteomes" id="UP001303587"/>
    </source>
</evidence>
<dbReference type="AlphaFoldDB" id="A0AA96V526"/>
<evidence type="ECO:0000313" key="1">
    <source>
        <dbReference type="EMBL" id="WNY25961.1"/>
    </source>
</evidence>
<keyword evidence="2" id="KW-1185">Reference proteome</keyword>
<dbReference type="Proteomes" id="UP001303587">
    <property type="component" value="Chromosome"/>
</dbReference>
<sequence length="81" mass="9309">MSIEVLEPQSKFFEIGIDGLVGSGKSKHQKYESLLDCEYEMDIVDELNIVEQINAYAVQGWKFASICGEFIIFKRPIRFTD</sequence>
<dbReference type="GeneID" id="89230629"/>
<dbReference type="EMBL" id="CP131060">
    <property type="protein sequence ID" value="WNY25961.1"/>
    <property type="molecule type" value="Genomic_DNA"/>
</dbReference>
<dbReference type="RefSeq" id="WP_338102301.1">
    <property type="nucleotide sequence ID" value="NZ_CP131060.1"/>
</dbReference>
<reference evidence="1 2" key="1">
    <citation type="submission" date="2023-07" db="EMBL/GenBank/DDBJ databases">
        <title>Closed genoem sequence of Methanosarcinaceae archaeon Ac7.</title>
        <authorList>
            <person name="Poehlein A."/>
            <person name="Protasov E."/>
            <person name="Platt K."/>
            <person name="Reeh H."/>
            <person name="Daniel R."/>
            <person name="Brune A."/>
        </authorList>
    </citation>
    <scope>NUCLEOTIDE SEQUENCE [LARGE SCALE GENOMIC DNA]</scope>
    <source>
        <strain evidence="1 2">Ac7</strain>
    </source>
</reference>